<dbReference type="GO" id="GO:0046872">
    <property type="term" value="F:metal ion binding"/>
    <property type="evidence" value="ECO:0007669"/>
    <property type="project" value="UniProtKB-KW"/>
</dbReference>
<evidence type="ECO:0000256" key="4">
    <source>
        <dbReference type="ARBA" id="ARBA00022723"/>
    </source>
</evidence>
<organism evidence="12 13">
    <name type="scientific">Paludibacterium paludis</name>
    <dbReference type="NCBI Taxonomy" id="1225769"/>
    <lineage>
        <taxon>Bacteria</taxon>
        <taxon>Pseudomonadati</taxon>
        <taxon>Pseudomonadota</taxon>
        <taxon>Betaproteobacteria</taxon>
        <taxon>Neisseriales</taxon>
        <taxon>Chromobacteriaceae</taxon>
        <taxon>Paludibacterium</taxon>
    </lineage>
</organism>
<evidence type="ECO:0000256" key="9">
    <source>
        <dbReference type="SAM" id="MobiDB-lite"/>
    </source>
</evidence>
<keyword evidence="6" id="KW-0862">Zinc</keyword>
<dbReference type="SUPFAM" id="SSF56796">
    <property type="entry name" value="Dehydroquinate synthase-like"/>
    <property type="match status" value="1"/>
</dbReference>
<dbReference type="InterPro" id="IPR050071">
    <property type="entry name" value="Dehydroquinate_synthase"/>
</dbReference>
<dbReference type="Gene3D" id="3.40.50.1970">
    <property type="match status" value="1"/>
</dbReference>
<name>A0A918UBS8_9NEIS</name>
<dbReference type="PANTHER" id="PTHR43622">
    <property type="entry name" value="3-DEHYDROQUINATE SYNTHASE"/>
    <property type="match status" value="1"/>
</dbReference>
<dbReference type="EMBL" id="BMYX01000020">
    <property type="protein sequence ID" value="GGY24613.1"/>
    <property type="molecule type" value="Genomic_DNA"/>
</dbReference>
<reference evidence="12" key="2">
    <citation type="submission" date="2020-09" db="EMBL/GenBank/DDBJ databases">
        <authorList>
            <person name="Sun Q."/>
            <person name="Kim S."/>
        </authorList>
    </citation>
    <scope>NUCLEOTIDE SEQUENCE</scope>
    <source>
        <strain evidence="12">KCTC 32182</strain>
    </source>
</reference>
<evidence type="ECO:0000313" key="12">
    <source>
        <dbReference type="EMBL" id="GGY24613.1"/>
    </source>
</evidence>
<evidence type="ECO:0000256" key="8">
    <source>
        <dbReference type="ARBA" id="ARBA00023239"/>
    </source>
</evidence>
<comment type="caution">
    <text evidence="12">The sequence shown here is derived from an EMBL/GenBank/DDBJ whole genome shotgun (WGS) entry which is preliminary data.</text>
</comment>
<feature type="domain" description="3-dehydroquinate synthase N-terminal" evidence="10">
    <location>
        <begin position="105"/>
        <end position="216"/>
    </location>
</feature>
<dbReference type="RefSeq" id="WP_189535859.1">
    <property type="nucleotide sequence ID" value="NZ_BMYX01000020.1"/>
</dbReference>
<dbReference type="InterPro" id="IPR056179">
    <property type="entry name" value="DHQS_C"/>
</dbReference>
<evidence type="ECO:0000259" key="10">
    <source>
        <dbReference type="Pfam" id="PF01761"/>
    </source>
</evidence>
<proteinExistence type="predicted"/>
<evidence type="ECO:0000313" key="13">
    <source>
        <dbReference type="Proteomes" id="UP000645257"/>
    </source>
</evidence>
<dbReference type="GO" id="GO:0000166">
    <property type="term" value="F:nucleotide binding"/>
    <property type="evidence" value="ECO:0007669"/>
    <property type="project" value="UniProtKB-KW"/>
</dbReference>
<keyword evidence="8" id="KW-0456">Lyase</keyword>
<accession>A0A918UBS8</accession>
<evidence type="ECO:0000256" key="2">
    <source>
        <dbReference type="ARBA" id="ARBA00001941"/>
    </source>
</evidence>
<comment type="cofactor">
    <cofactor evidence="2">
        <name>Co(2+)</name>
        <dbReference type="ChEBI" id="CHEBI:48828"/>
    </cofactor>
</comment>
<keyword evidence="5" id="KW-0547">Nucleotide-binding</keyword>
<dbReference type="PANTHER" id="PTHR43622:SF1">
    <property type="entry name" value="3-DEHYDROQUINATE SYNTHASE"/>
    <property type="match status" value="1"/>
</dbReference>
<comment type="cofactor">
    <cofactor evidence="3">
        <name>Zn(2+)</name>
        <dbReference type="ChEBI" id="CHEBI:29105"/>
    </cofactor>
</comment>
<keyword evidence="7" id="KW-0520">NAD</keyword>
<keyword evidence="4" id="KW-0479">Metal-binding</keyword>
<dbReference type="Gene3D" id="1.20.1090.10">
    <property type="entry name" value="Dehydroquinate synthase-like - alpha domain"/>
    <property type="match status" value="1"/>
</dbReference>
<evidence type="ECO:0000256" key="7">
    <source>
        <dbReference type="ARBA" id="ARBA00023027"/>
    </source>
</evidence>
<feature type="compositionally biased region" description="Basic and acidic residues" evidence="9">
    <location>
        <begin position="1"/>
        <end position="12"/>
    </location>
</feature>
<reference evidence="12" key="1">
    <citation type="journal article" date="2014" name="Int. J. Syst. Evol. Microbiol.">
        <title>Complete genome sequence of Corynebacterium casei LMG S-19264T (=DSM 44701T), isolated from a smear-ripened cheese.</title>
        <authorList>
            <consortium name="US DOE Joint Genome Institute (JGI-PGF)"/>
            <person name="Walter F."/>
            <person name="Albersmeier A."/>
            <person name="Kalinowski J."/>
            <person name="Ruckert C."/>
        </authorList>
    </citation>
    <scope>NUCLEOTIDE SEQUENCE</scope>
    <source>
        <strain evidence="12">KCTC 32182</strain>
    </source>
</reference>
<dbReference type="GO" id="GO:0003856">
    <property type="term" value="F:3-dehydroquinate synthase activity"/>
    <property type="evidence" value="ECO:0007669"/>
    <property type="project" value="TreeGrafter"/>
</dbReference>
<gene>
    <name evidence="12" type="primary">aroB</name>
    <name evidence="12" type="ORF">GCM10011289_30290</name>
</gene>
<dbReference type="AlphaFoldDB" id="A0A918UBS8"/>
<evidence type="ECO:0000256" key="1">
    <source>
        <dbReference type="ARBA" id="ARBA00001911"/>
    </source>
</evidence>
<protein>
    <submittedName>
        <fullName evidence="12">3-dehydroquinate synthase</fullName>
    </submittedName>
</protein>
<comment type="cofactor">
    <cofactor evidence="1">
        <name>NAD(+)</name>
        <dbReference type="ChEBI" id="CHEBI:57540"/>
    </cofactor>
</comment>
<evidence type="ECO:0000259" key="11">
    <source>
        <dbReference type="Pfam" id="PF24621"/>
    </source>
</evidence>
<evidence type="ECO:0000256" key="3">
    <source>
        <dbReference type="ARBA" id="ARBA00001947"/>
    </source>
</evidence>
<keyword evidence="13" id="KW-1185">Reference proteome</keyword>
<dbReference type="FunFam" id="3.40.50.1970:FF:000007">
    <property type="entry name" value="Pentafunctional AROM polypeptide"/>
    <property type="match status" value="1"/>
</dbReference>
<dbReference type="Pfam" id="PF01761">
    <property type="entry name" value="DHQ_synthase"/>
    <property type="match status" value="1"/>
</dbReference>
<dbReference type="InterPro" id="IPR030960">
    <property type="entry name" value="DHQS/DOIS_N"/>
</dbReference>
<feature type="domain" description="3-dehydroquinate synthase C-terminal" evidence="11">
    <location>
        <begin position="218"/>
        <end position="360"/>
    </location>
</feature>
<feature type="region of interest" description="Disordered" evidence="9">
    <location>
        <begin position="1"/>
        <end position="38"/>
    </location>
</feature>
<sequence length="423" mass="45488">MNALDHQSEHRPGSGGHLPPRAAEQWARDQDARGNGEPMQRIDLSFEDVAYPFWIGSRCTGEIAAHLDAMAASSLHIVTDRNVGALHAGTLAGHLRDVAPVSVWTLPEGEMTKSLGTLERLACQLLDAGADRKSVVIAMGGGVVGNIAGLLAAVLYRGIRLVHVPTTLMAMSDSVISLKQAVNMPQGKNLVGCFHTPSAVFADTAYLMTLPAEHLRSGLCEIIKNVLTIDADRLSFLSATLDPSARYDETTLVRMVEAGVVAKQRVMIDDKREKGRAIVFEYGHTVGHAIELACGGRLSHGEAVGLGMVVAAEVAHELGLLPGEVRDLHYRLLRRNGVAIRAPEGLTPEAVMTALRSDNKRGYVRAGAGEIPMILLRGLGEPLWGNGEQPLTLVDADLVGAMLRRHLFQLEPSHSMQEFPCLS</sequence>
<dbReference type="Pfam" id="PF24621">
    <property type="entry name" value="DHQS_C"/>
    <property type="match status" value="1"/>
</dbReference>
<dbReference type="Proteomes" id="UP000645257">
    <property type="component" value="Unassembled WGS sequence"/>
</dbReference>
<evidence type="ECO:0000256" key="5">
    <source>
        <dbReference type="ARBA" id="ARBA00022741"/>
    </source>
</evidence>
<dbReference type="CDD" id="cd08197">
    <property type="entry name" value="DOIS"/>
    <property type="match status" value="1"/>
</dbReference>
<evidence type="ECO:0000256" key="6">
    <source>
        <dbReference type="ARBA" id="ARBA00022833"/>
    </source>
</evidence>